<protein>
    <submittedName>
        <fullName evidence="3">DUF805 domain-containing protein</fullName>
    </submittedName>
</protein>
<evidence type="ECO:0000313" key="3">
    <source>
        <dbReference type="EMBL" id="MBL4914496.1"/>
    </source>
</evidence>
<keyword evidence="2" id="KW-0812">Transmembrane</keyword>
<name>A0ABS1T4R2_9GAMM</name>
<proteinExistence type="predicted"/>
<organism evidence="3 4">
    <name type="scientific">Shewanella schlegeliana</name>
    <dbReference type="NCBI Taxonomy" id="190308"/>
    <lineage>
        <taxon>Bacteria</taxon>
        <taxon>Pseudomonadati</taxon>
        <taxon>Pseudomonadota</taxon>
        <taxon>Gammaproteobacteria</taxon>
        <taxon>Alteromonadales</taxon>
        <taxon>Shewanellaceae</taxon>
        <taxon>Shewanella</taxon>
    </lineage>
</organism>
<dbReference type="Proteomes" id="UP000604898">
    <property type="component" value="Unassembled WGS sequence"/>
</dbReference>
<accession>A0ABS1T4R2</accession>
<keyword evidence="2" id="KW-0472">Membrane</keyword>
<evidence type="ECO:0000313" key="4">
    <source>
        <dbReference type="Proteomes" id="UP000604898"/>
    </source>
</evidence>
<feature type="transmembrane region" description="Helical" evidence="2">
    <location>
        <begin position="70"/>
        <end position="88"/>
    </location>
</feature>
<dbReference type="EMBL" id="JAESVD010000009">
    <property type="protein sequence ID" value="MBL4914496.1"/>
    <property type="molecule type" value="Genomic_DNA"/>
</dbReference>
<feature type="transmembrane region" description="Helical" evidence="2">
    <location>
        <begin position="24"/>
        <end position="49"/>
    </location>
</feature>
<evidence type="ECO:0000256" key="2">
    <source>
        <dbReference type="SAM" id="Phobius"/>
    </source>
</evidence>
<feature type="transmembrane region" description="Helical" evidence="2">
    <location>
        <begin position="233"/>
        <end position="254"/>
    </location>
</feature>
<feature type="compositionally biased region" description="Basic and acidic residues" evidence="1">
    <location>
        <begin position="168"/>
        <end position="178"/>
    </location>
</feature>
<feature type="region of interest" description="Disordered" evidence="1">
    <location>
        <begin position="148"/>
        <end position="192"/>
    </location>
</feature>
<evidence type="ECO:0000256" key="1">
    <source>
        <dbReference type="SAM" id="MobiDB-lite"/>
    </source>
</evidence>
<feature type="transmembrane region" description="Helical" evidence="2">
    <location>
        <begin position="94"/>
        <end position="113"/>
    </location>
</feature>
<comment type="caution">
    <text evidence="3">The sequence shown here is derived from an EMBL/GenBank/DDBJ whole genome shotgun (WGS) entry which is preliminary data.</text>
</comment>
<keyword evidence="4" id="KW-1185">Reference proteome</keyword>
<dbReference type="RefSeq" id="WP_202722753.1">
    <property type="nucleotide sequence ID" value="NZ_BPEX01000019.1"/>
</dbReference>
<keyword evidence="2" id="KW-1133">Transmembrane helix</keyword>
<sequence>MQLKSLLCVNGLDNGQRFAAVSGLIYFVLLLAVVLFSPSAALYLVALFLMPILALTSMRRLRDSGKSPKFVLLTLLPFLLVLITLVHIHNMMLLLTLLVIAGLGIGYLAILPATSGANYVQGYAGPVDMTASNAASRTTAQRVRVEPTLGGENATPPNFAANASEFADPERVESDRAEPAQGGYRANLDANTGDNLDINTRAGASQRPLPRGNKTTTFNLAQLQQVLKVNQKWLFAISGVLVSVMLIASIWSLIPTSEADVEVETAALAENPIESAPQAERISTAMPDGFSLALEDDVLIMRWLGETGSPVNLWSLATAKGDKTCSLMRFNNGTEYRPLMVDLLADTGTEARFSPLDTEAIIVDMARRGNVSLCGYNFSLKGSQAALGKVAAFRTYL</sequence>
<reference evidence="3 4" key="1">
    <citation type="submission" date="2021-01" db="EMBL/GenBank/DDBJ databases">
        <title>Genome sequence of Shewanella schlegeliana JCM 11561.</title>
        <authorList>
            <person name="Zhang H."/>
            <person name="Li C."/>
        </authorList>
    </citation>
    <scope>NUCLEOTIDE SEQUENCE [LARGE SCALE GENOMIC DNA]</scope>
    <source>
        <strain evidence="3 4">JCM 11561</strain>
    </source>
</reference>
<gene>
    <name evidence="3" type="ORF">JMA39_15435</name>
</gene>